<gene>
    <name evidence="1" type="ORF">B1H20_17490</name>
</gene>
<evidence type="ECO:0000313" key="1">
    <source>
        <dbReference type="EMBL" id="ARF62985.1"/>
    </source>
</evidence>
<protein>
    <submittedName>
        <fullName evidence="1">Uncharacterized protein</fullName>
    </submittedName>
</protein>
<name>A0A1V0UCL3_STRVN</name>
<organism evidence="1 2">
    <name type="scientific">Streptomyces violaceoruber</name>
    <dbReference type="NCBI Taxonomy" id="1935"/>
    <lineage>
        <taxon>Bacteria</taxon>
        <taxon>Bacillati</taxon>
        <taxon>Actinomycetota</taxon>
        <taxon>Actinomycetes</taxon>
        <taxon>Kitasatosporales</taxon>
        <taxon>Streptomycetaceae</taxon>
        <taxon>Streptomyces</taxon>
        <taxon>Streptomyces violaceoruber group</taxon>
    </lineage>
</organism>
<proteinExistence type="predicted"/>
<accession>A0A1V0UCL3</accession>
<sequence>MPTEVALLESRALRGEQMGRVDVLDKVKSLVMLPDGIHVRTEDVARYFEVSTEAVKKVTQRHRAEVVENGLILLRGAELQLFHRDMLSLWGREAREVRESYPQAATQLTLYTRRTVLNIAMLLRDSDIARCVRTYLLDAEESLREQYASLDQRVTRIESCLSGVGSALQELGPVLVRMSERFDSLDRKVEMTHQVLGAMSLRLTDVQQDVVRLDGRLDCFARQLRDLRRRTGPRGQHGRNGQG</sequence>
<dbReference type="KEGG" id="svu:B1H20_17490"/>
<dbReference type="Proteomes" id="UP000192445">
    <property type="component" value="Chromosome"/>
</dbReference>
<evidence type="ECO:0000313" key="2">
    <source>
        <dbReference type="Proteomes" id="UP000192445"/>
    </source>
</evidence>
<dbReference type="STRING" id="1935.B1H20_17490"/>
<dbReference type="OrthoDB" id="3527311at2"/>
<dbReference type="RefSeq" id="WP_030293517.1">
    <property type="nucleotide sequence ID" value="NZ_CP020570.1"/>
</dbReference>
<dbReference type="AlphaFoldDB" id="A0A1V0UCL3"/>
<dbReference type="EMBL" id="CP020570">
    <property type="protein sequence ID" value="ARF62985.1"/>
    <property type="molecule type" value="Genomic_DNA"/>
</dbReference>
<reference evidence="1 2" key="1">
    <citation type="submission" date="2017-03" db="EMBL/GenBank/DDBJ databases">
        <title>Complete Genome Sequence of a natural compounds producer, Streptomyces violaceus S21.</title>
        <authorList>
            <person name="Zhong C."/>
            <person name="Zhao Z."/>
            <person name="Fu J."/>
            <person name="Zong G."/>
            <person name="Qin R."/>
            <person name="Cao G."/>
        </authorList>
    </citation>
    <scope>NUCLEOTIDE SEQUENCE [LARGE SCALE GENOMIC DNA]</scope>
    <source>
        <strain evidence="1 2">S21</strain>
    </source>
</reference>